<dbReference type="PANTHER" id="PTHR41677:SF1">
    <property type="entry name" value="FE2OG DIOXYGENASE DOMAIN-CONTAINING PROTEIN"/>
    <property type="match status" value="1"/>
</dbReference>
<sequence>MSATQVMTPTAAPKVHHTGLTTQRATRPTEPIPQFLIDGAKVETKQTFDAERHLDYHPPSKIYTMKEIGLEGQGISPNAVTAPFQLFTEEAIKQMRAEIFSQPVIDNCQYMSAFVKSTIRGMGSARAPFTCDAWNSPEVLAKISEVAGIELTPAMDYEIAAINISVNDQTVAIVNAPKVDDDNLPAFAWHRDSYPFVCVTMLSDCTGMTGGETALKTASGELMKVRGPAMGTAVVMQGRYIEHQALKAYGGRERISMVTSFRAKSPHVRDESVLTGVRPISNLSELYSQYTKYRLEVLEERVRDRLKKEQYREFAKRPFEIAEVRTFLTEQKEFIESMLEELIE</sequence>
<evidence type="ECO:0000313" key="3">
    <source>
        <dbReference type="Proteomes" id="UP001148299"/>
    </source>
</evidence>
<reference evidence="2" key="1">
    <citation type="submission" date="2022-12" db="EMBL/GenBank/DDBJ databases">
        <authorList>
            <person name="Petersen C."/>
        </authorList>
    </citation>
    <scope>NUCLEOTIDE SEQUENCE</scope>
    <source>
        <strain evidence="2">IBT 35675</strain>
    </source>
</reference>
<feature type="region of interest" description="Disordered" evidence="1">
    <location>
        <begin position="1"/>
        <end position="32"/>
    </location>
</feature>
<evidence type="ECO:0008006" key="4">
    <source>
        <dbReference type="Google" id="ProtNLM"/>
    </source>
</evidence>
<keyword evidence="3" id="KW-1185">Reference proteome</keyword>
<organism evidence="2 3">
    <name type="scientific">Penicillium brevicompactum</name>
    <dbReference type="NCBI Taxonomy" id="5074"/>
    <lineage>
        <taxon>Eukaryota</taxon>
        <taxon>Fungi</taxon>
        <taxon>Dikarya</taxon>
        <taxon>Ascomycota</taxon>
        <taxon>Pezizomycotina</taxon>
        <taxon>Eurotiomycetes</taxon>
        <taxon>Eurotiomycetidae</taxon>
        <taxon>Eurotiales</taxon>
        <taxon>Aspergillaceae</taxon>
        <taxon>Penicillium</taxon>
    </lineage>
</organism>
<protein>
    <recommendedName>
        <fullName evidence="4">Fe2OG dioxygenase domain-containing protein</fullName>
    </recommendedName>
</protein>
<name>A0A9W9RBQ1_PENBR</name>
<comment type="caution">
    <text evidence="2">The sequence shown here is derived from an EMBL/GenBank/DDBJ whole genome shotgun (WGS) entry which is preliminary data.</text>
</comment>
<evidence type="ECO:0000256" key="1">
    <source>
        <dbReference type="SAM" id="MobiDB-lite"/>
    </source>
</evidence>
<accession>A0A9W9RBQ1</accession>
<dbReference type="Proteomes" id="UP001148299">
    <property type="component" value="Unassembled WGS sequence"/>
</dbReference>
<dbReference type="AlphaFoldDB" id="A0A9W9RBQ1"/>
<evidence type="ECO:0000313" key="2">
    <source>
        <dbReference type="EMBL" id="KAJ5357242.1"/>
    </source>
</evidence>
<proteinExistence type="predicted"/>
<dbReference type="PANTHER" id="PTHR41677">
    <property type="entry name" value="YALI0B19030P"/>
    <property type="match status" value="1"/>
</dbReference>
<gene>
    <name evidence="2" type="ORF">N7541_004400</name>
</gene>
<reference evidence="2" key="2">
    <citation type="journal article" date="2023" name="IMA Fungus">
        <title>Comparative genomic study of the Penicillium genus elucidates a diverse pangenome and 15 lateral gene transfer events.</title>
        <authorList>
            <person name="Petersen C."/>
            <person name="Sorensen T."/>
            <person name="Nielsen M.R."/>
            <person name="Sondergaard T.E."/>
            <person name="Sorensen J.L."/>
            <person name="Fitzpatrick D.A."/>
            <person name="Frisvad J.C."/>
            <person name="Nielsen K.L."/>
        </authorList>
    </citation>
    <scope>NUCLEOTIDE SEQUENCE</scope>
    <source>
        <strain evidence="2">IBT 35675</strain>
    </source>
</reference>
<dbReference type="EMBL" id="JAPZBR010000003">
    <property type="protein sequence ID" value="KAJ5357242.1"/>
    <property type="molecule type" value="Genomic_DNA"/>
</dbReference>